<dbReference type="InterPro" id="IPR056823">
    <property type="entry name" value="TEN-like_YD-shell"/>
</dbReference>
<dbReference type="Gene3D" id="3.40.570.10">
    <property type="entry name" value="Extracellular Endonuclease, subunit A"/>
    <property type="match status" value="1"/>
</dbReference>
<dbReference type="Pfam" id="PF05593">
    <property type="entry name" value="RHS_repeat"/>
    <property type="match status" value="4"/>
</dbReference>
<evidence type="ECO:0000313" key="9">
    <source>
        <dbReference type="Proteomes" id="UP001614394"/>
    </source>
</evidence>
<keyword evidence="9" id="KW-1185">Reference proteome</keyword>
<dbReference type="PANTHER" id="PTHR32305:SF15">
    <property type="entry name" value="PROTEIN RHSA-RELATED"/>
    <property type="match status" value="1"/>
</dbReference>
<evidence type="ECO:0000259" key="5">
    <source>
        <dbReference type="Pfam" id="PF20148"/>
    </source>
</evidence>
<sequence length="1531" mass="168104">MANRPTDWHVLDLDRDPVPGDPYEVKELARKLGDFADDVSSALRSVRGLSGNNAVQDWAGLAADAYREQFGDLPGELAKLEKSYRLASGALEAYWPKLETAQGDADRALAQGRTARQDLDAAKTTQTNANDWVKRAGDKSKEYQADPKPGVEPPSAEEVRTATRNALDASNAQKSANSAVHDAQQRLDAAKELAAQAAHLRDTAASTAEHALHEASDAGIKNKHWWEKAVDWVADHWDDIVAVCKVIVAVLGIIVMIIGGPLAWIVLAAALVVLADTLIKYAQGKASLWDVLFAAMDCIPGFKGLTTAGGLLKMAKNLPKLMKGMGGHLTSLAGALRKGASWMRKTGVTMLKRNKCNDPIDIATGEMVMSGTDVALPGTLPLILERHHVSSYRAGRWLGRSWASSFDQRLVLDDQGVRYTSEDGMVLYYPIPRPGVPVLPVTGPGWSLEWDGTPGSGMSIFRPDSRLALRFAPLARPTELPIASITDPNGNRITFSYNDRGVPTEIVHDGGYRIGVDTEDDRITALRLLNDPDLPVLVRYGYDADRNLAEIVDSSGRPLRLSYDARARITGWEDRNGTRFGYEYGEDGRVVGTHGSDGFLSSTLMYDDETRTTTLTNTLGHRSVYQHNDAYRLIRKTDPLGRVTLQEWDADSRVITAVTDPMGLTSHFRYDDAGNLTVVERPDGATATAEYNALNLPVRITEPGGQVWVHAYDERGNCVSTTGPDGVETRYSYDDAGHVVTETDALGNQLRLVNNPAGLPVVLTDPLEHTTTVERDAFGRISTFTDAMGHATRLGWTPEGRRSWRQRADGTRESWEWDGEGNLLSHTSPTGLITSQTMTHFDMLASTTTPDGVTYDFSYDTELNLTQVTNPQGLTWEYEYDAVGRLISETDFNGRTVGYAHNATDHLVARTNGAGERLDFVRDALGRMTELRSGDGTTTFAYAPTGPMIHAVNADTVMTREYDDRGRLLTETVNGRTIAYTYDALGRRSERRTPAGAVSAWTFDAAGRPEGLDASGHRLVFRYDAADRPTASTLGPGLTLSQTFDAADRLTSQSLARSGPDAQRTLLQNRTYTFRADNYLAEIDEPVTGTRRFDLDPMGRVTAVHARGWAETYAYDAAGNITMAAETDGAVREFESTGTMVRRAGRTTREHDAQGRVIRTVKRLLNGQTRTSTFTWNAEDRLTGTVTPDGTRWRYTYDPMGRRTAKQRLTDDGTVAEEIRFTWDETRLVEQTTETDSVTTWDYVPGTHRPVGQLDQDLSQDEVDARFHAIVTDVVGTPTELFSPEGDLAWRQRTTLWGSPAPVPDAESAVDCPLRFPGQYADPETGWNYNFFRHYDPETAQYVTPDPLGLEPFPNQYAYVVNPFGFGDPLGLAPCSIDKFGWGGSVRYGKLDDLGRPTGINAAVRREMLDKGSEAGKTRTPGWRGDGTLFNEARGHLLAGRLGGAGKGPFARQNLVTLTQNPVNSPLMRDLVEGEIYQAVKNGEIVQYSVTPIYEGANRIPIRLEYSAYGNKGFELSGFLDNPAAGVRIPG</sequence>
<dbReference type="Pfam" id="PF13930">
    <property type="entry name" value="Endonuclea_NS_2"/>
    <property type="match status" value="1"/>
</dbReference>
<organism evidence="8 9">
    <name type="scientific">Streptomyces fildesensis</name>
    <dbReference type="NCBI Taxonomy" id="375757"/>
    <lineage>
        <taxon>Bacteria</taxon>
        <taxon>Bacillati</taxon>
        <taxon>Actinomycetota</taxon>
        <taxon>Actinomycetes</taxon>
        <taxon>Kitasatosporales</taxon>
        <taxon>Streptomycetaceae</taxon>
        <taxon>Streptomyces</taxon>
    </lineage>
</organism>
<accession>A0ABW8C7F1</accession>
<keyword evidence="1" id="KW-0677">Repeat</keyword>
<dbReference type="NCBIfam" id="TIGR03696">
    <property type="entry name" value="Rhs_assc_core"/>
    <property type="match status" value="1"/>
</dbReference>
<dbReference type="InterPro" id="IPR049082">
    <property type="entry name" value="T7SS_signal"/>
</dbReference>
<dbReference type="InterPro" id="IPR044927">
    <property type="entry name" value="Endonuclea_NS_2"/>
</dbReference>
<dbReference type="NCBIfam" id="TIGR01643">
    <property type="entry name" value="YD_repeat_2x"/>
    <property type="match status" value="11"/>
</dbReference>
<keyword evidence="3" id="KW-0472">Membrane</keyword>
<evidence type="ECO:0000256" key="2">
    <source>
        <dbReference type="SAM" id="MobiDB-lite"/>
    </source>
</evidence>
<feature type="domain" description="Putative T7SS secretion signal" evidence="6">
    <location>
        <begin position="18"/>
        <end position="194"/>
    </location>
</feature>
<evidence type="ECO:0000256" key="3">
    <source>
        <dbReference type="SAM" id="Phobius"/>
    </source>
</evidence>
<protein>
    <submittedName>
        <fullName evidence="8">DUF6531 domain-containing protein</fullName>
    </submittedName>
</protein>
<dbReference type="EMBL" id="JBITYG010000004">
    <property type="protein sequence ID" value="MFI9101832.1"/>
    <property type="molecule type" value="Genomic_DNA"/>
</dbReference>
<dbReference type="InterPro" id="IPR044929">
    <property type="entry name" value="DNA/RNA_non-sp_Endonuclease_sf"/>
</dbReference>
<feature type="compositionally biased region" description="Basic and acidic residues" evidence="2">
    <location>
        <begin position="801"/>
        <end position="815"/>
    </location>
</feature>
<evidence type="ECO:0000259" key="7">
    <source>
        <dbReference type="Pfam" id="PF25023"/>
    </source>
</evidence>
<dbReference type="Gene3D" id="2.180.10.10">
    <property type="entry name" value="RHS repeat-associated core"/>
    <property type="match status" value="3"/>
</dbReference>
<dbReference type="PANTHER" id="PTHR32305">
    <property type="match status" value="1"/>
</dbReference>
<feature type="transmembrane region" description="Helical" evidence="3">
    <location>
        <begin position="246"/>
        <end position="279"/>
    </location>
</feature>
<comment type="caution">
    <text evidence="8">The sequence shown here is derived from an EMBL/GenBank/DDBJ whole genome shotgun (WGS) entry which is preliminary data.</text>
</comment>
<reference evidence="8 9" key="1">
    <citation type="submission" date="2024-10" db="EMBL/GenBank/DDBJ databases">
        <title>The Natural Products Discovery Center: Release of the First 8490 Sequenced Strains for Exploring Actinobacteria Biosynthetic Diversity.</title>
        <authorList>
            <person name="Kalkreuter E."/>
            <person name="Kautsar S.A."/>
            <person name="Yang D."/>
            <person name="Bader C.D."/>
            <person name="Teijaro C.N."/>
            <person name="Fluegel L."/>
            <person name="Davis C.M."/>
            <person name="Simpson J.R."/>
            <person name="Lauterbach L."/>
            <person name="Steele A.D."/>
            <person name="Gui C."/>
            <person name="Meng S."/>
            <person name="Li G."/>
            <person name="Viehrig K."/>
            <person name="Ye F."/>
            <person name="Su P."/>
            <person name="Kiefer A.F."/>
            <person name="Nichols A."/>
            <person name="Cepeda A.J."/>
            <person name="Yan W."/>
            <person name="Fan B."/>
            <person name="Jiang Y."/>
            <person name="Adhikari A."/>
            <person name="Zheng C.-J."/>
            <person name="Schuster L."/>
            <person name="Cowan T.M."/>
            <person name="Smanski M.J."/>
            <person name="Chevrette M.G."/>
            <person name="De Carvalho L.P.S."/>
            <person name="Shen B."/>
        </authorList>
    </citation>
    <scope>NUCLEOTIDE SEQUENCE [LARGE SCALE GENOMIC DNA]</scope>
    <source>
        <strain evidence="8 9">NPDC053399</strain>
    </source>
</reference>
<name>A0ABW8C7F1_9ACTN</name>
<evidence type="ECO:0000259" key="6">
    <source>
        <dbReference type="Pfam" id="PF21725"/>
    </source>
</evidence>
<dbReference type="InterPro" id="IPR022385">
    <property type="entry name" value="Rhs_assc_core"/>
</dbReference>
<dbReference type="InterPro" id="IPR050708">
    <property type="entry name" value="T6SS_VgrG/RHS"/>
</dbReference>
<feature type="compositionally biased region" description="Basic and acidic residues" evidence="2">
    <location>
        <begin position="135"/>
        <end position="145"/>
    </location>
</feature>
<dbReference type="InterPro" id="IPR006530">
    <property type="entry name" value="YD"/>
</dbReference>
<evidence type="ECO:0000256" key="1">
    <source>
        <dbReference type="ARBA" id="ARBA00022737"/>
    </source>
</evidence>
<feature type="domain" description="Type VII secretion system protein EssD-like" evidence="4">
    <location>
        <begin position="1387"/>
        <end position="1504"/>
    </location>
</feature>
<dbReference type="InterPro" id="IPR031325">
    <property type="entry name" value="RHS_repeat"/>
</dbReference>
<proteinExistence type="predicted"/>
<gene>
    <name evidence="8" type="ORF">ACIGXA_15055</name>
</gene>
<feature type="region of interest" description="Disordered" evidence="2">
    <location>
        <begin position="801"/>
        <end position="822"/>
    </location>
</feature>
<dbReference type="Pfam" id="PF25023">
    <property type="entry name" value="TEN_YD-shell"/>
    <property type="match status" value="1"/>
</dbReference>
<evidence type="ECO:0000313" key="8">
    <source>
        <dbReference type="EMBL" id="MFI9101832.1"/>
    </source>
</evidence>
<dbReference type="Proteomes" id="UP001614394">
    <property type="component" value="Unassembled WGS sequence"/>
</dbReference>
<dbReference type="Pfam" id="PF21725">
    <property type="entry name" value="T7SS_signal"/>
    <property type="match status" value="1"/>
</dbReference>
<feature type="domain" description="DUF6531" evidence="5">
    <location>
        <begin position="358"/>
        <end position="429"/>
    </location>
</feature>
<evidence type="ECO:0000259" key="4">
    <source>
        <dbReference type="Pfam" id="PF13930"/>
    </source>
</evidence>
<feature type="region of interest" description="Disordered" evidence="2">
    <location>
        <begin position="135"/>
        <end position="161"/>
    </location>
</feature>
<keyword evidence="3" id="KW-1133">Transmembrane helix</keyword>
<feature type="domain" description="Teneurin-like YD-shell" evidence="7">
    <location>
        <begin position="1096"/>
        <end position="1346"/>
    </location>
</feature>
<dbReference type="InterPro" id="IPR045351">
    <property type="entry name" value="DUF6531"/>
</dbReference>
<keyword evidence="3" id="KW-0812">Transmembrane</keyword>
<dbReference type="Pfam" id="PF20148">
    <property type="entry name" value="DUF6531"/>
    <property type="match status" value="1"/>
</dbReference>
<dbReference type="RefSeq" id="WP_399648732.1">
    <property type="nucleotide sequence ID" value="NZ_JBITYG010000004.1"/>
</dbReference>